<dbReference type="SUPFAM" id="SSF51735">
    <property type="entry name" value="NAD(P)-binding Rossmann-fold domains"/>
    <property type="match status" value="1"/>
</dbReference>
<dbReference type="EMBL" id="JAYJJT010000006">
    <property type="protein sequence ID" value="MEB3049482.1"/>
    <property type="molecule type" value="Genomic_DNA"/>
</dbReference>
<dbReference type="Gene3D" id="3.40.50.720">
    <property type="entry name" value="NAD(P)-binding Rossmann-like Domain"/>
    <property type="match status" value="2"/>
</dbReference>
<dbReference type="Proteomes" id="UP001299046">
    <property type="component" value="Unassembled WGS sequence"/>
</dbReference>
<dbReference type="InterPro" id="IPR028359">
    <property type="entry name" value="UDP_ManNAc/GlcNAc_DH"/>
</dbReference>
<dbReference type="InterPro" id="IPR008927">
    <property type="entry name" value="6-PGluconate_DH-like_C_sf"/>
</dbReference>
<evidence type="ECO:0000256" key="4">
    <source>
        <dbReference type="PIRNR" id="PIRNR000124"/>
    </source>
</evidence>
<dbReference type="Pfam" id="PF03720">
    <property type="entry name" value="UDPG_MGDP_dh_C"/>
    <property type="match status" value="1"/>
</dbReference>
<reference evidence="6 7" key="1">
    <citation type="submission" date="2023-12" db="EMBL/GenBank/DDBJ databases">
        <title>Description of new species of Mycobacterium terrae complex isolated from sewage at the Sao Paulo Zoological Park Foundation in Brazil.</title>
        <authorList>
            <person name="Romagnoli C.L."/>
            <person name="Conceicao E.C."/>
            <person name="Machado E."/>
            <person name="Barreto L.B.P.F."/>
            <person name="Sharma A."/>
            <person name="Silva N.M."/>
            <person name="Marques L.E."/>
            <person name="Juliana M.A."/>
            <person name="Lourenco M.C.S."/>
            <person name="Digiampietri L.A."/>
            <person name="Suffys P.N."/>
            <person name="Viana-Niero C."/>
        </authorList>
    </citation>
    <scope>NUCLEOTIDE SEQUENCE [LARGE SCALE GENOMIC DNA]</scope>
    <source>
        <strain evidence="6 7">MYC123</strain>
    </source>
</reference>
<dbReference type="SUPFAM" id="SSF52413">
    <property type="entry name" value="UDP-glucose/GDP-mannose dehydrogenase C-terminal domain"/>
    <property type="match status" value="1"/>
</dbReference>
<keyword evidence="3" id="KW-0520">NAD</keyword>
<evidence type="ECO:0000313" key="6">
    <source>
        <dbReference type="EMBL" id="MEB3049482.1"/>
    </source>
</evidence>
<evidence type="ECO:0000256" key="2">
    <source>
        <dbReference type="ARBA" id="ARBA00023002"/>
    </source>
</evidence>
<comment type="similarity">
    <text evidence="1 4">Belongs to the UDP-glucose/GDP-mannose dehydrogenase family.</text>
</comment>
<dbReference type="InterPro" id="IPR036220">
    <property type="entry name" value="UDP-Glc/GDP-Man_DH_C_sf"/>
</dbReference>
<dbReference type="InterPro" id="IPR036291">
    <property type="entry name" value="NAD(P)-bd_dom_sf"/>
</dbReference>
<dbReference type="PANTHER" id="PTHR43491">
    <property type="entry name" value="UDP-N-ACETYL-D-MANNOSAMINE DEHYDROGENASE"/>
    <property type="match status" value="1"/>
</dbReference>
<organism evidence="6 7">
    <name type="scientific">[Mycobacterium] zoologicum</name>
    <dbReference type="NCBI Taxonomy" id="2872311"/>
    <lineage>
        <taxon>Bacteria</taxon>
        <taxon>Bacillati</taxon>
        <taxon>Actinomycetota</taxon>
        <taxon>Actinomycetes</taxon>
        <taxon>Mycobacteriales</taxon>
        <taxon>Mycobacteriaceae</taxon>
        <taxon>Mycolicibacter</taxon>
    </lineage>
</organism>
<evidence type="ECO:0000259" key="5">
    <source>
        <dbReference type="SMART" id="SM00984"/>
    </source>
</evidence>
<dbReference type="InterPro" id="IPR014026">
    <property type="entry name" value="UDP-Glc/GDP-Man_DH_dimer"/>
</dbReference>
<dbReference type="InterPro" id="IPR017476">
    <property type="entry name" value="UDP-Glc/GDP-Man"/>
</dbReference>
<dbReference type="InterPro" id="IPR014027">
    <property type="entry name" value="UDP-Glc/GDP-Man_DH_C"/>
</dbReference>
<evidence type="ECO:0000256" key="3">
    <source>
        <dbReference type="ARBA" id="ARBA00023027"/>
    </source>
</evidence>
<keyword evidence="2" id="KW-0560">Oxidoreductase</keyword>
<dbReference type="RefSeq" id="WP_224863478.1">
    <property type="nucleotide sequence ID" value="NZ_JAYJJT010000006.1"/>
</dbReference>
<feature type="domain" description="UDP-glucose/GDP-mannose dehydrogenase C-terminal" evidence="5">
    <location>
        <begin position="343"/>
        <end position="445"/>
    </location>
</feature>
<dbReference type="SMART" id="SM00984">
    <property type="entry name" value="UDPG_MGDP_dh_C"/>
    <property type="match status" value="1"/>
</dbReference>
<evidence type="ECO:0000256" key="1">
    <source>
        <dbReference type="ARBA" id="ARBA00006601"/>
    </source>
</evidence>
<dbReference type="Pfam" id="PF03721">
    <property type="entry name" value="UDPG_MGDP_dh_N"/>
    <property type="match status" value="1"/>
</dbReference>
<dbReference type="PANTHER" id="PTHR43491:SF2">
    <property type="entry name" value="UDP-N-ACETYL-D-MANNOSAMINE DEHYDROGENASE"/>
    <property type="match status" value="1"/>
</dbReference>
<dbReference type="Pfam" id="PF00984">
    <property type="entry name" value="UDPG_MGDP_dh"/>
    <property type="match status" value="1"/>
</dbReference>
<dbReference type="PIRSF" id="PIRSF500136">
    <property type="entry name" value="UDP_ManNAc_DH"/>
    <property type="match status" value="1"/>
</dbReference>
<sequence length="460" mass="49186">MPEGVFGRSDAELDFLVRSRRTGIAIVGFGYIGTVIGAVLADRGWPVTGIDVRSNIVDEFNLGKTTVPEPGLQEMVATNVRVGRLGATTDFAAIADNHFIIVTVGTPLGSDFEPIVDDITAAARAVGEHLRAGHMVILKSTVPPDATEKLVKPILEQTSGLTAGVDFGLAFSPERLAEGQAIGELTSIPMVVGAIDEHSARACSTLWRHALGVDSIVVDDPRTAELAKLADNVWIDLNVALANELAKVCDRLGMDVLQVIAAANSMPKGDHNVNILRPSMGVGGYCLTKDPWFVNYLGQSLGLDLAIPRTSRTVNDTMPDYTCRLLEQLLADQGKTLKGSTIAVLGIAFKNNTGDCRFTPTKPVLALLEESGCDLSVHDPWVSDEEAHTVTKIPLTPDIEAAVKDADALVVLAGHRQFHQIPLDWLAELAVPRCVFLDGRNSFDPAAVRAAGFTYKGIGR</sequence>
<dbReference type="NCBIfam" id="TIGR03026">
    <property type="entry name" value="NDP-sugDHase"/>
    <property type="match status" value="1"/>
</dbReference>
<keyword evidence="7" id="KW-1185">Reference proteome</keyword>
<gene>
    <name evidence="6" type="ORF">KV112_06980</name>
</gene>
<evidence type="ECO:0000313" key="7">
    <source>
        <dbReference type="Proteomes" id="UP001299046"/>
    </source>
</evidence>
<dbReference type="SUPFAM" id="SSF48179">
    <property type="entry name" value="6-phosphogluconate dehydrogenase C-terminal domain-like"/>
    <property type="match status" value="1"/>
</dbReference>
<name>A0ABU5YHF7_9MYCO</name>
<accession>A0ABU5YHF7</accession>
<comment type="caution">
    <text evidence="6">The sequence shown here is derived from an EMBL/GenBank/DDBJ whole genome shotgun (WGS) entry which is preliminary data.</text>
</comment>
<protein>
    <submittedName>
        <fullName evidence="6">Nucleotide sugar dehydrogenase</fullName>
    </submittedName>
</protein>
<dbReference type="PIRSF" id="PIRSF000124">
    <property type="entry name" value="UDPglc_GDPman_dh"/>
    <property type="match status" value="1"/>
</dbReference>
<dbReference type="InterPro" id="IPR001732">
    <property type="entry name" value="UDP-Glc/GDP-Man_DH_N"/>
</dbReference>
<proteinExistence type="inferred from homology"/>